<dbReference type="EMBL" id="LTBB01000012">
    <property type="protein sequence ID" value="KYH28194.1"/>
    <property type="molecule type" value="Genomic_DNA"/>
</dbReference>
<dbReference type="Proteomes" id="UP000075374">
    <property type="component" value="Unassembled WGS sequence"/>
</dbReference>
<feature type="transmembrane region" description="Helical" evidence="1">
    <location>
        <begin position="12"/>
        <end position="31"/>
    </location>
</feature>
<feature type="transmembrane region" description="Helical" evidence="1">
    <location>
        <begin position="260"/>
        <end position="278"/>
    </location>
</feature>
<keyword evidence="4" id="KW-1185">Reference proteome</keyword>
<keyword evidence="1" id="KW-1133">Transmembrane helix</keyword>
<dbReference type="RefSeq" id="WP_061858953.1">
    <property type="nucleotide sequence ID" value="NZ_LTBB01000012.1"/>
</dbReference>
<dbReference type="STRING" id="1121305.CLCOL_21470"/>
<feature type="transmembrane region" description="Helical" evidence="1">
    <location>
        <begin position="37"/>
        <end position="55"/>
    </location>
</feature>
<accession>A0A151AKM6</accession>
<keyword evidence="1" id="KW-0472">Membrane</keyword>
<evidence type="ECO:0000313" key="4">
    <source>
        <dbReference type="Proteomes" id="UP000075374"/>
    </source>
</evidence>
<comment type="caution">
    <text evidence="3">The sequence shown here is derived from an EMBL/GenBank/DDBJ whole genome shotgun (WGS) entry which is preliminary data.</text>
</comment>
<name>A0A151AKM6_9CLOT</name>
<organism evidence="3 4">
    <name type="scientific">Clostridium colicanis DSM 13634</name>
    <dbReference type="NCBI Taxonomy" id="1121305"/>
    <lineage>
        <taxon>Bacteria</taxon>
        <taxon>Bacillati</taxon>
        <taxon>Bacillota</taxon>
        <taxon>Clostridia</taxon>
        <taxon>Eubacteriales</taxon>
        <taxon>Clostridiaceae</taxon>
        <taxon>Clostridium</taxon>
    </lineage>
</organism>
<evidence type="ECO:0000313" key="3">
    <source>
        <dbReference type="EMBL" id="KYH28194.1"/>
    </source>
</evidence>
<dbReference type="PROSITE" id="PS50965">
    <property type="entry name" value="NERD"/>
    <property type="match status" value="1"/>
</dbReference>
<evidence type="ECO:0000256" key="1">
    <source>
        <dbReference type="SAM" id="Phobius"/>
    </source>
</evidence>
<dbReference type="InterPro" id="IPR011528">
    <property type="entry name" value="NERD"/>
</dbReference>
<evidence type="ECO:0000259" key="2">
    <source>
        <dbReference type="PROSITE" id="PS50965"/>
    </source>
</evidence>
<reference evidence="3 4" key="1">
    <citation type="submission" date="2016-02" db="EMBL/GenBank/DDBJ databases">
        <title>Genome sequence of Clostridium colicanis DSM 13634.</title>
        <authorList>
            <person name="Poehlein A."/>
            <person name="Daniel R."/>
        </authorList>
    </citation>
    <scope>NUCLEOTIDE SEQUENCE [LARGE SCALE GENOMIC DNA]</scope>
    <source>
        <strain evidence="3 4">DSM 13634</strain>
    </source>
</reference>
<gene>
    <name evidence="3" type="ORF">CLCOL_21470</name>
</gene>
<dbReference type="PATRIC" id="fig|1121305.3.peg.2148"/>
<protein>
    <recommendedName>
        <fullName evidence="2">NERD domain-containing protein</fullName>
    </recommendedName>
</protein>
<dbReference type="AlphaFoldDB" id="A0A151AKM6"/>
<dbReference type="Pfam" id="PF08378">
    <property type="entry name" value="NERD"/>
    <property type="match status" value="1"/>
</dbReference>
<sequence>MKSFALRLFNRVIGLLYIVSGLCLIRLSISRNLSPDAPWMVIPVSLILIGLTVFVSSKTPGEIISILKDFYKDRIIRAANKRIDKQVKYALQCLDKEKFKVIEDISLKVDNLEQHFNHIVISPNAIFNIEVKTLSNPILVDSIENCIKDNMNEETRVSSLDLQCRNYKKVLEKIINYKYPIIDVIAIKNDVCNSSRNTDISVKVINHNSLIDFIENYSDEQSIDDIAKVKNILFSYKIHSKEKDNFISEFYSFKFEKENFLFLIIGTMFLAVCMRGMVNLQKRNDYIKSIKVQYQDSNLVNEEDLIMQEDNKAI</sequence>
<keyword evidence="1" id="KW-0812">Transmembrane</keyword>
<feature type="domain" description="NERD" evidence="2">
    <location>
        <begin position="79"/>
        <end position="194"/>
    </location>
</feature>
<proteinExistence type="predicted"/>